<evidence type="ECO:0000256" key="1">
    <source>
        <dbReference type="ARBA" id="ARBA00004418"/>
    </source>
</evidence>
<organism evidence="3 4">
    <name type="scientific">Noviherbaspirillum sedimenti</name>
    <dbReference type="NCBI Taxonomy" id="2320865"/>
    <lineage>
        <taxon>Bacteria</taxon>
        <taxon>Pseudomonadati</taxon>
        <taxon>Pseudomonadota</taxon>
        <taxon>Betaproteobacteria</taxon>
        <taxon>Burkholderiales</taxon>
        <taxon>Oxalobacteraceae</taxon>
        <taxon>Noviherbaspirillum</taxon>
    </lineage>
</organism>
<dbReference type="SUPFAM" id="SSF49503">
    <property type="entry name" value="Cupredoxins"/>
    <property type="match status" value="1"/>
</dbReference>
<comment type="subcellular location">
    <subcellularLocation>
        <location evidence="1">Periplasm</location>
    </subcellularLocation>
</comment>
<accession>A0A3A3G0M2</accession>
<protein>
    <submittedName>
        <fullName evidence="3">Quinol oxidase</fullName>
    </submittedName>
</protein>
<dbReference type="GO" id="GO:0042597">
    <property type="term" value="C:periplasmic space"/>
    <property type="evidence" value="ECO:0007669"/>
    <property type="project" value="UniProtKB-SubCell"/>
</dbReference>
<dbReference type="OrthoDB" id="9798779at2"/>
<name>A0A3A3G0M2_9BURK</name>
<sequence length="138" mass="14821">MKPAMFARCCAIAIAMLAFGTSAAGPDALSYQASRDADGVQRVALVGGNYFFRPEHIVAQAGQPLEISVKVEPGVVPHSFVLEAADGTSLADVKLGEEAQTLRFNLTAGKYVFYCSKRLLGFKSHRERGMAGVLEVRE</sequence>
<feature type="signal peptide" evidence="2">
    <location>
        <begin position="1"/>
        <end position="24"/>
    </location>
</feature>
<comment type="caution">
    <text evidence="3">The sequence shown here is derived from an EMBL/GenBank/DDBJ whole genome shotgun (WGS) entry which is preliminary data.</text>
</comment>
<gene>
    <name evidence="3" type="ORF">D3878_10670</name>
</gene>
<dbReference type="AlphaFoldDB" id="A0A3A3G0M2"/>
<evidence type="ECO:0000313" key="4">
    <source>
        <dbReference type="Proteomes" id="UP000266327"/>
    </source>
</evidence>
<dbReference type="Proteomes" id="UP000266327">
    <property type="component" value="Unassembled WGS sequence"/>
</dbReference>
<keyword evidence="2" id="KW-0732">Signal</keyword>
<dbReference type="InterPro" id="IPR008972">
    <property type="entry name" value="Cupredoxin"/>
</dbReference>
<dbReference type="EMBL" id="QYUQ01000002">
    <property type="protein sequence ID" value="RJG01983.1"/>
    <property type="molecule type" value="Genomic_DNA"/>
</dbReference>
<dbReference type="RefSeq" id="WP_119785445.1">
    <property type="nucleotide sequence ID" value="NZ_QYUQ01000002.1"/>
</dbReference>
<dbReference type="Gene3D" id="2.60.40.420">
    <property type="entry name" value="Cupredoxins - blue copper proteins"/>
    <property type="match status" value="1"/>
</dbReference>
<feature type="chain" id="PRO_5017340846" evidence="2">
    <location>
        <begin position="25"/>
        <end position="138"/>
    </location>
</feature>
<proteinExistence type="predicted"/>
<evidence type="ECO:0000313" key="3">
    <source>
        <dbReference type="EMBL" id="RJG01983.1"/>
    </source>
</evidence>
<evidence type="ECO:0000256" key="2">
    <source>
        <dbReference type="SAM" id="SignalP"/>
    </source>
</evidence>
<reference evidence="4" key="1">
    <citation type="submission" date="2018-09" db="EMBL/GenBank/DDBJ databases">
        <authorList>
            <person name="Zhu H."/>
        </authorList>
    </citation>
    <scope>NUCLEOTIDE SEQUENCE [LARGE SCALE GENOMIC DNA]</scope>
    <source>
        <strain evidence="4">K1S02-23</strain>
    </source>
</reference>
<keyword evidence="4" id="KW-1185">Reference proteome</keyword>